<evidence type="ECO:0000256" key="1">
    <source>
        <dbReference type="ARBA" id="ARBA00022801"/>
    </source>
</evidence>
<evidence type="ECO:0000259" key="3">
    <source>
        <dbReference type="Pfam" id="PF20434"/>
    </source>
</evidence>
<evidence type="ECO:0000313" key="5">
    <source>
        <dbReference type="Proteomes" id="UP001595817"/>
    </source>
</evidence>
<keyword evidence="2" id="KW-1133">Transmembrane helix</keyword>
<keyword evidence="1 4" id="KW-0378">Hydrolase</keyword>
<comment type="caution">
    <text evidence="4">The sequence shown here is derived from an EMBL/GenBank/DDBJ whole genome shotgun (WGS) entry which is preliminary data.</text>
</comment>
<evidence type="ECO:0000256" key="2">
    <source>
        <dbReference type="SAM" id="Phobius"/>
    </source>
</evidence>
<name>A0ABV8X7N5_9LACT</name>
<dbReference type="InterPro" id="IPR049492">
    <property type="entry name" value="BD-FAE-like_dom"/>
</dbReference>
<keyword evidence="2" id="KW-0472">Membrane</keyword>
<dbReference type="PANTHER" id="PTHR48081">
    <property type="entry name" value="AB HYDROLASE SUPERFAMILY PROTEIN C4A8.06C"/>
    <property type="match status" value="1"/>
</dbReference>
<dbReference type="RefSeq" id="WP_378153575.1">
    <property type="nucleotide sequence ID" value="NZ_JBHSEC010000007.1"/>
</dbReference>
<gene>
    <name evidence="4" type="ORF">ACFOZY_06590</name>
</gene>
<dbReference type="EMBL" id="JBHSEC010000007">
    <property type="protein sequence ID" value="MFC4410105.1"/>
    <property type="molecule type" value="Genomic_DNA"/>
</dbReference>
<reference evidence="5" key="1">
    <citation type="journal article" date="2019" name="Int. J. Syst. Evol. Microbiol.">
        <title>The Global Catalogue of Microorganisms (GCM) 10K type strain sequencing project: providing services to taxonomists for standard genome sequencing and annotation.</title>
        <authorList>
            <consortium name="The Broad Institute Genomics Platform"/>
            <consortium name="The Broad Institute Genome Sequencing Center for Infectious Disease"/>
            <person name="Wu L."/>
            <person name="Ma J."/>
        </authorList>
    </citation>
    <scope>NUCLEOTIDE SEQUENCE [LARGE SCALE GENOMIC DNA]</scope>
    <source>
        <strain evidence="5">CCUG 59778</strain>
    </source>
</reference>
<organism evidence="4 5">
    <name type="scientific">Chungangia koreensis</name>
    <dbReference type="NCBI Taxonomy" id="752657"/>
    <lineage>
        <taxon>Bacteria</taxon>
        <taxon>Bacillati</taxon>
        <taxon>Bacillota</taxon>
        <taxon>Bacilli</taxon>
        <taxon>Lactobacillales</taxon>
        <taxon>Chungangia</taxon>
    </lineage>
</organism>
<feature type="transmembrane region" description="Helical" evidence="2">
    <location>
        <begin position="12"/>
        <end position="34"/>
    </location>
</feature>
<dbReference type="InterPro" id="IPR050300">
    <property type="entry name" value="GDXG_lipolytic_enzyme"/>
</dbReference>
<dbReference type="GO" id="GO:0016787">
    <property type="term" value="F:hydrolase activity"/>
    <property type="evidence" value="ECO:0007669"/>
    <property type="project" value="UniProtKB-KW"/>
</dbReference>
<feature type="domain" description="BD-FAE-like" evidence="3">
    <location>
        <begin position="88"/>
        <end position="293"/>
    </location>
</feature>
<dbReference type="SUPFAM" id="SSF53474">
    <property type="entry name" value="alpha/beta-Hydrolases"/>
    <property type="match status" value="1"/>
</dbReference>
<evidence type="ECO:0000313" key="4">
    <source>
        <dbReference type="EMBL" id="MFC4410105.1"/>
    </source>
</evidence>
<keyword evidence="5" id="KW-1185">Reference proteome</keyword>
<sequence>MSWKKLRRFTRITFAGILTAIVIIFVGLFITTSFTPVPFITLLQEAGMVEGEVNSFKPKETPAETVLSDGTLLVSDIQYGDKYPNSFLDIYIPEGQEDTRRPTILFVHGGGFAWGDKTVGKPKEDDESPHYLRTLAKNGFNVVSINYALTPEYDYPVPLFQLDQAVKFLQEYGKEYGLADEGVIFMGQSAGGQVIGQYVNIQTNSKYAKQLNMKPTINLNEIKGVVFNSALLDGNQMDQTDNGLKNYLFNAMGRLFFDTDDLKKGYSVDQSNVIQHMNSNFPPTFITDGNSGSFTEQAKDLDRRMDELDIPHQFNYYDKKTAKLTHGYESLLTNEYAKKNMEKMLDFLISNDVEPIS</sequence>
<dbReference type="Gene3D" id="3.40.50.1820">
    <property type="entry name" value="alpha/beta hydrolase"/>
    <property type="match status" value="1"/>
</dbReference>
<proteinExistence type="predicted"/>
<dbReference type="Pfam" id="PF20434">
    <property type="entry name" value="BD-FAE"/>
    <property type="match status" value="1"/>
</dbReference>
<accession>A0ABV8X7N5</accession>
<protein>
    <submittedName>
        <fullName evidence="4">Alpha/beta hydrolase</fullName>
    </submittedName>
</protein>
<dbReference type="InterPro" id="IPR029058">
    <property type="entry name" value="AB_hydrolase_fold"/>
</dbReference>
<keyword evidence="2" id="KW-0812">Transmembrane</keyword>
<dbReference type="Proteomes" id="UP001595817">
    <property type="component" value="Unassembled WGS sequence"/>
</dbReference>